<gene>
    <name evidence="1" type="ORF">MRB53_032899</name>
</gene>
<comment type="caution">
    <text evidence="1">The sequence shown here is derived from an EMBL/GenBank/DDBJ whole genome shotgun (WGS) entry which is preliminary data.</text>
</comment>
<sequence>MSSPSGLHVRGQESNSSNAVSGSKPIGENVAKRLAVVEWLNSIFPRPKLSLEATEEELKAFLKDGTIFYIILYNLRPGLIPENQGVSSGKSFDIVNKFLSVMEEMRLPGFDALDLEKGSMSAVVECLLALRDHMDSKIRDTRSATKFGSQLRRWRLPEVENLEGTSGARWDLDKNSPGSGEERRKSLLDAKSQRVLRSPVASEPLTALSNHGGHTFHEVFQLKQGRYSDIPAAKISEMMKSNSLDNAPTQSLLSVVNGVLDESIERKNGEIPQRVACLLRRVVQEIERRISTQAEHIRNQNNVIKAREEKYQSRIRVLETLAMGTSEESQDHHRPRREVEI</sequence>
<evidence type="ECO:0000313" key="1">
    <source>
        <dbReference type="EMBL" id="KAJ8624369.1"/>
    </source>
</evidence>
<reference evidence="1 2" key="1">
    <citation type="journal article" date="2022" name="Hortic Res">
        <title>A haplotype resolved chromosomal level avocado genome allows analysis of novel avocado genes.</title>
        <authorList>
            <person name="Nath O."/>
            <person name="Fletcher S.J."/>
            <person name="Hayward A."/>
            <person name="Shaw L.M."/>
            <person name="Masouleh A.K."/>
            <person name="Furtado A."/>
            <person name="Henry R.J."/>
            <person name="Mitter N."/>
        </authorList>
    </citation>
    <scope>NUCLEOTIDE SEQUENCE [LARGE SCALE GENOMIC DNA]</scope>
    <source>
        <strain evidence="2">cv. Hass</strain>
    </source>
</reference>
<dbReference type="Proteomes" id="UP001234297">
    <property type="component" value="Chromosome 11"/>
</dbReference>
<accession>A0ACC2KT28</accession>
<proteinExistence type="predicted"/>
<protein>
    <submittedName>
        <fullName evidence="1">Uncharacterized protein</fullName>
    </submittedName>
</protein>
<evidence type="ECO:0000313" key="2">
    <source>
        <dbReference type="Proteomes" id="UP001234297"/>
    </source>
</evidence>
<name>A0ACC2KT28_PERAE</name>
<dbReference type="EMBL" id="CM056819">
    <property type="protein sequence ID" value="KAJ8624369.1"/>
    <property type="molecule type" value="Genomic_DNA"/>
</dbReference>
<keyword evidence="2" id="KW-1185">Reference proteome</keyword>
<organism evidence="1 2">
    <name type="scientific">Persea americana</name>
    <name type="common">Avocado</name>
    <dbReference type="NCBI Taxonomy" id="3435"/>
    <lineage>
        <taxon>Eukaryota</taxon>
        <taxon>Viridiplantae</taxon>
        <taxon>Streptophyta</taxon>
        <taxon>Embryophyta</taxon>
        <taxon>Tracheophyta</taxon>
        <taxon>Spermatophyta</taxon>
        <taxon>Magnoliopsida</taxon>
        <taxon>Magnoliidae</taxon>
        <taxon>Laurales</taxon>
        <taxon>Lauraceae</taxon>
        <taxon>Persea</taxon>
    </lineage>
</organism>